<protein>
    <submittedName>
        <fullName evidence="1">Uncharacterized protein</fullName>
    </submittedName>
</protein>
<name>A0ACC0M1E8_RHOML</name>
<evidence type="ECO:0000313" key="2">
    <source>
        <dbReference type="Proteomes" id="UP001062846"/>
    </source>
</evidence>
<sequence>MVPLRASKLPLPPSLSSPISSLLFDPHSLSLSLSHLDSSLSLFPSLSPSSPPSLPSPQTLIPPPSSSSTFLRLQNPTNPTTATLFLVSSPLRGGSSVLLRFYTLLKITSQFGKTHVICNQTGLNFDENKSGVVFNVSHGVSIKLVGSVNVFVMYSVSNAKVWVFAVKMMDDDGVSVKLMKCAVIDCIVPVFAVSVSYGYLMLGEENGVRVFALRPLVKGRVVKRRRGEIRELSNGKLEGQSLQNGVHHTIRTIEDEGTMEICSNNGYLEWKSDKHCDSVKLKSVKLGQDSKGGGTCFAAFKNKEVDSYKLSKVPLHPAKAISIQTLSPKKFVILDSVGQLHLMCLSLPIAPVGGSDIHCHVKQLTNTMKVEKLAVLPDVSTRTQTVWISDGCHTLHMLAVSEIDTSVGEKENKDSEEKPVGISVIQAIFASEKIEDVIPLATNAVLLLGQDLLYLLCRKLICVYNFMKILEGCSIVICAFQHFTALAVYFPGHLSRPVYFQFLPVEGIQGSQVMLRKKKKMCHGDQSEMPFSGVPKCRQE</sequence>
<accession>A0ACC0M1E8</accession>
<organism evidence="1 2">
    <name type="scientific">Rhododendron molle</name>
    <name type="common">Chinese azalea</name>
    <name type="synonym">Azalea mollis</name>
    <dbReference type="NCBI Taxonomy" id="49168"/>
    <lineage>
        <taxon>Eukaryota</taxon>
        <taxon>Viridiplantae</taxon>
        <taxon>Streptophyta</taxon>
        <taxon>Embryophyta</taxon>
        <taxon>Tracheophyta</taxon>
        <taxon>Spermatophyta</taxon>
        <taxon>Magnoliopsida</taxon>
        <taxon>eudicotyledons</taxon>
        <taxon>Gunneridae</taxon>
        <taxon>Pentapetalae</taxon>
        <taxon>asterids</taxon>
        <taxon>Ericales</taxon>
        <taxon>Ericaceae</taxon>
        <taxon>Ericoideae</taxon>
        <taxon>Rhodoreae</taxon>
        <taxon>Rhododendron</taxon>
    </lineage>
</organism>
<evidence type="ECO:0000313" key="1">
    <source>
        <dbReference type="EMBL" id="KAI8534372.1"/>
    </source>
</evidence>
<dbReference type="Proteomes" id="UP001062846">
    <property type="component" value="Chromosome 10"/>
</dbReference>
<comment type="caution">
    <text evidence="1">The sequence shown here is derived from an EMBL/GenBank/DDBJ whole genome shotgun (WGS) entry which is preliminary data.</text>
</comment>
<proteinExistence type="predicted"/>
<gene>
    <name evidence="1" type="ORF">RHMOL_Rhmol10G0085000</name>
</gene>
<keyword evidence="2" id="KW-1185">Reference proteome</keyword>
<reference evidence="1" key="1">
    <citation type="submission" date="2022-02" db="EMBL/GenBank/DDBJ databases">
        <title>Plant Genome Project.</title>
        <authorList>
            <person name="Zhang R.-G."/>
        </authorList>
    </citation>
    <scope>NUCLEOTIDE SEQUENCE</scope>
    <source>
        <strain evidence="1">AT1</strain>
    </source>
</reference>
<dbReference type="EMBL" id="CM046397">
    <property type="protein sequence ID" value="KAI8534372.1"/>
    <property type="molecule type" value="Genomic_DNA"/>
</dbReference>